<dbReference type="SMART" id="SM00729">
    <property type="entry name" value="Elp3"/>
    <property type="match status" value="1"/>
</dbReference>
<gene>
    <name evidence="7" type="ORF">A3A79_02540</name>
</gene>
<accession>A0A1F6AH14</accession>
<evidence type="ECO:0000313" key="7">
    <source>
        <dbReference type="EMBL" id="OGG24050.1"/>
    </source>
</evidence>
<organism evidence="7 8">
    <name type="scientific">Candidatus Gottesmanbacteria bacterium RIFCSPLOWO2_01_FULL_43_11b</name>
    <dbReference type="NCBI Taxonomy" id="1798392"/>
    <lineage>
        <taxon>Bacteria</taxon>
        <taxon>Candidatus Gottesmaniibacteriota</taxon>
    </lineage>
</organism>
<feature type="domain" description="Elp3/MiaA/NifB-like radical SAM core" evidence="6">
    <location>
        <begin position="162"/>
        <end position="367"/>
    </location>
</feature>
<dbReference type="Proteomes" id="UP000178759">
    <property type="component" value="Unassembled WGS sequence"/>
</dbReference>
<dbReference type="InterPro" id="IPR023404">
    <property type="entry name" value="rSAM_horseshoe"/>
</dbReference>
<dbReference type="InterPro" id="IPR051198">
    <property type="entry name" value="BchE-like"/>
</dbReference>
<sequence>MMKSPNKESISFVQFSDKLLTPDSIMRDYYRKTYSKMDGYYFPEHYMEIPFWIPTIAGVLPSDRYEKSLHIIEDLDASVSLLTQTPQSERILFSVMDANVQQVHHLAQSVDRNMILGGYTDPADFSGYRHVRYLNGLGKLTEVLEVQLDSPPDYTLFRGEKCIPRLMLSDGCLFVCSFCTVPTTLTIASPGKIKEQVEALKPLDFKLIFINDKSFGQAKNWHAIREVSEQVQQYNQDFLGFIVQTPPSLALKDGLMEEAVGLGVKYMEFGVETVNDQHLALLNKPYRVKHLEEVCERARRLGLKIIPNFILGIPGDDYKATIEWVIRNRDIIPVVNINFLAIHYGNERGKLPWEAQTVGDRDQNVAEKSWLSQDDLARMKEAMETIYEITVGSNS</sequence>
<dbReference type="SFLD" id="SFLDS00029">
    <property type="entry name" value="Radical_SAM"/>
    <property type="match status" value="1"/>
</dbReference>
<dbReference type="SUPFAM" id="SSF102114">
    <property type="entry name" value="Radical SAM enzymes"/>
    <property type="match status" value="1"/>
</dbReference>
<keyword evidence="3" id="KW-0479">Metal-binding</keyword>
<keyword evidence="2" id="KW-0949">S-adenosyl-L-methionine</keyword>
<keyword evidence="4" id="KW-0408">Iron</keyword>
<dbReference type="EMBL" id="MFJV01000001">
    <property type="protein sequence ID" value="OGG24050.1"/>
    <property type="molecule type" value="Genomic_DNA"/>
</dbReference>
<dbReference type="SFLD" id="SFLDG01082">
    <property type="entry name" value="B12-binding_domain_containing"/>
    <property type="match status" value="1"/>
</dbReference>
<dbReference type="InterPro" id="IPR006638">
    <property type="entry name" value="Elp3/MiaA/NifB-like_rSAM"/>
</dbReference>
<dbReference type="CDD" id="cd01335">
    <property type="entry name" value="Radical_SAM"/>
    <property type="match status" value="1"/>
</dbReference>
<name>A0A1F6AH14_9BACT</name>
<dbReference type="AlphaFoldDB" id="A0A1F6AH14"/>
<dbReference type="GO" id="GO:0003824">
    <property type="term" value="F:catalytic activity"/>
    <property type="evidence" value="ECO:0007669"/>
    <property type="project" value="InterPro"/>
</dbReference>
<evidence type="ECO:0000259" key="6">
    <source>
        <dbReference type="SMART" id="SM00729"/>
    </source>
</evidence>
<comment type="caution">
    <text evidence="7">The sequence shown here is derived from an EMBL/GenBank/DDBJ whole genome shotgun (WGS) entry which is preliminary data.</text>
</comment>
<dbReference type="Gene3D" id="3.80.30.20">
    <property type="entry name" value="tm_1862 like domain"/>
    <property type="match status" value="1"/>
</dbReference>
<evidence type="ECO:0000256" key="3">
    <source>
        <dbReference type="ARBA" id="ARBA00022723"/>
    </source>
</evidence>
<protein>
    <recommendedName>
        <fullName evidence="6">Elp3/MiaA/NifB-like radical SAM core domain-containing protein</fullName>
    </recommendedName>
</protein>
<dbReference type="InterPro" id="IPR058240">
    <property type="entry name" value="rSAM_sf"/>
</dbReference>
<reference evidence="7 8" key="1">
    <citation type="journal article" date="2016" name="Nat. Commun.">
        <title>Thousands of microbial genomes shed light on interconnected biogeochemical processes in an aquifer system.</title>
        <authorList>
            <person name="Anantharaman K."/>
            <person name="Brown C.T."/>
            <person name="Hug L.A."/>
            <person name="Sharon I."/>
            <person name="Castelle C.J."/>
            <person name="Probst A.J."/>
            <person name="Thomas B.C."/>
            <person name="Singh A."/>
            <person name="Wilkins M.J."/>
            <person name="Karaoz U."/>
            <person name="Brodie E.L."/>
            <person name="Williams K.H."/>
            <person name="Hubbard S.S."/>
            <person name="Banfield J.F."/>
        </authorList>
    </citation>
    <scope>NUCLEOTIDE SEQUENCE [LARGE SCALE GENOMIC DNA]</scope>
</reference>
<dbReference type="STRING" id="1798392.A3A79_02540"/>
<dbReference type="GO" id="GO:0046872">
    <property type="term" value="F:metal ion binding"/>
    <property type="evidence" value="ECO:0007669"/>
    <property type="project" value="UniProtKB-KW"/>
</dbReference>
<evidence type="ECO:0000256" key="4">
    <source>
        <dbReference type="ARBA" id="ARBA00023004"/>
    </source>
</evidence>
<dbReference type="PANTHER" id="PTHR43409">
    <property type="entry name" value="ANAEROBIC MAGNESIUM-PROTOPORPHYRIN IX MONOMETHYL ESTER CYCLASE-RELATED"/>
    <property type="match status" value="1"/>
</dbReference>
<keyword evidence="5" id="KW-0411">Iron-sulfur</keyword>
<evidence type="ECO:0000256" key="5">
    <source>
        <dbReference type="ARBA" id="ARBA00023014"/>
    </source>
</evidence>
<dbReference type="GO" id="GO:0051536">
    <property type="term" value="F:iron-sulfur cluster binding"/>
    <property type="evidence" value="ECO:0007669"/>
    <property type="project" value="UniProtKB-KW"/>
</dbReference>
<dbReference type="Pfam" id="PF04055">
    <property type="entry name" value="Radical_SAM"/>
    <property type="match status" value="1"/>
</dbReference>
<evidence type="ECO:0000313" key="8">
    <source>
        <dbReference type="Proteomes" id="UP000178759"/>
    </source>
</evidence>
<comment type="cofactor">
    <cofactor evidence="1">
        <name>[4Fe-4S] cluster</name>
        <dbReference type="ChEBI" id="CHEBI:49883"/>
    </cofactor>
</comment>
<evidence type="ECO:0000256" key="2">
    <source>
        <dbReference type="ARBA" id="ARBA00022691"/>
    </source>
</evidence>
<evidence type="ECO:0000256" key="1">
    <source>
        <dbReference type="ARBA" id="ARBA00001966"/>
    </source>
</evidence>
<proteinExistence type="predicted"/>
<dbReference type="InterPro" id="IPR007197">
    <property type="entry name" value="rSAM"/>
</dbReference>